<keyword evidence="8" id="KW-1185">Reference proteome</keyword>
<dbReference type="PANTHER" id="PTHR12663:SF0">
    <property type="entry name" value="PRECOCIOUS DISSOCIATION OF SISTERS 5, ISOFORM A"/>
    <property type="match status" value="1"/>
</dbReference>
<evidence type="ECO:0000313" key="8">
    <source>
        <dbReference type="Proteomes" id="UP001623330"/>
    </source>
</evidence>
<feature type="region of interest" description="Disordered" evidence="6">
    <location>
        <begin position="1187"/>
        <end position="1267"/>
    </location>
</feature>
<sequence>MVSQAGLTKLRFNKPVLSTLENSISTNELLNRLGNLHEELASFTQDQVDLNSLDKYRTDLINQKLLRHKDIGIRAFTACCLSDILRLYAPDAPYTDVQLTDIFKLVLSQFELLGDPDNGYYIQQNYLITKLLEYRSIVLITDLPNSEKLLLKLFEIFYDDSKNFQSKLYHVIGGILGEVVSEFDNMPLSVLKLIFNKFLTFNPNTVPKGLGIASNCGYEISLILCESYSSRMSRFLTKYYSEILYNVTNEKNGDDVYEISTKLIVTTEKLHKLVLRLWEIVPDLVLSVIGFVYHELTSENEIIRKLATRLVGKMLALNSKSNFVVAHNDTFKVWMTKIADISADVRVEWISSIPDILTARNDISNDLGHGLAKTFIDADPTVRRLSVQIFESSPTKAIWENIANISVYKSLIHLTREKNREIRDLCIHSTGKFYYNSLKEIDRDSHDSDIWKIVDSIPSVLFNLYYINDVHINQLVDEVIFTYLLPFEVDDRKRINNLLTVVSHLDKKAFSSFIAFNKRQVPCSIAMSKYVEFCELLNQPTNKEDLDLIQKYNKTIDWLSSTMADPIKVAEVLETVKEINDKRIYFLLKNCVKGNATFSTFRNSFNELVEKLSDNNLYKKYAVPIASTIVPRDISQEMKALLLRSSPIIFNISNISVFLDDSLFQSEAETDLKRRLIDEISKISPTLFKDQLKNLKDTVISIENLDSRGSQTMAVEAVKTLYKISKSVEDNFSFEDPLLMGKLQDFALSENPQLAKYATKLISLSPERETRLKSIKIKILPLEITDDTLFTAHLAVITEIFKFAPNIIEEESTNIISYLIKNILLANRNLENQQGNEWIEYDDAESLKYKTLANKLFTLKLLTNKLRSFSDDFEEDDIASSFTAKTLKLFFYMIASGGELISESSDSPPTPENYQTRLRLAAGLQILKVARVSRLNSFIKSTDIGKLVNIVEDESLDVRKRFLEELKDSISCELISIKFLPLIFFTAYEPDEELKVNTKIWVNYTCTKPSFKKGTFFERVLPRLIHAIAHHPDIVEGLQANDEETLLSLATAVDYLIFYFDSIATQENFSLLYYLSERIKNYQDISVEDDERFDSEDNTNSHDTLKPHQYIYIIGELSQMILLILKEKRSWQHNAYPGKLNLPSDLFIPFANAEDAQSTFRNFLSDRYTEKLRGNVYAKVGKLIHASHTQKQRSQKRLLETEYKDEQSPKKNKSSGTRKNVKFNKSDAEDSDDDIVYGSTRTERDISNMPVRKSSRSRKEVDYNEDE</sequence>
<evidence type="ECO:0000256" key="3">
    <source>
        <dbReference type="ARBA" id="ARBA00022776"/>
    </source>
</evidence>
<evidence type="ECO:0000256" key="5">
    <source>
        <dbReference type="ARBA" id="ARBA00023306"/>
    </source>
</evidence>
<dbReference type="InterPro" id="IPR016024">
    <property type="entry name" value="ARM-type_fold"/>
</dbReference>
<comment type="subcellular location">
    <subcellularLocation>
        <location evidence="1">Nucleus</location>
    </subcellularLocation>
</comment>
<comment type="caution">
    <text evidence="7">The sequence shown here is derived from an EMBL/GenBank/DDBJ whole genome shotgun (WGS) entry which is preliminary data.</text>
</comment>
<dbReference type="EMBL" id="JBEVYD010000003">
    <property type="protein sequence ID" value="KAL3234510.1"/>
    <property type="molecule type" value="Genomic_DNA"/>
</dbReference>
<dbReference type="CDD" id="cd19953">
    <property type="entry name" value="PDS5"/>
    <property type="match status" value="1"/>
</dbReference>
<accession>A0ABR4NZU7</accession>
<gene>
    <name evidence="7" type="ORF">RNJ44_03272</name>
</gene>
<evidence type="ECO:0000256" key="6">
    <source>
        <dbReference type="SAM" id="MobiDB-lite"/>
    </source>
</evidence>
<protein>
    <submittedName>
        <fullName evidence="7">Sister chromatid cohesion protein PDS5</fullName>
    </submittedName>
</protein>
<dbReference type="SUPFAM" id="SSF48371">
    <property type="entry name" value="ARM repeat"/>
    <property type="match status" value="1"/>
</dbReference>
<proteinExistence type="predicted"/>
<evidence type="ECO:0000256" key="1">
    <source>
        <dbReference type="ARBA" id="ARBA00004123"/>
    </source>
</evidence>
<dbReference type="Pfam" id="PF20168">
    <property type="entry name" value="PDS5"/>
    <property type="match status" value="1"/>
</dbReference>
<reference evidence="7 8" key="1">
    <citation type="submission" date="2024-05" db="EMBL/GenBank/DDBJ databases">
        <title>Long read based assembly of the Candida bracarensis genome reveals expanded adhesin content.</title>
        <authorList>
            <person name="Marcet-Houben M."/>
            <person name="Ksiezopolska E."/>
            <person name="Gabaldon T."/>
        </authorList>
    </citation>
    <scope>NUCLEOTIDE SEQUENCE [LARGE SCALE GENOMIC DNA]</scope>
    <source>
        <strain evidence="7 8">CBM6</strain>
    </source>
</reference>
<evidence type="ECO:0000256" key="4">
    <source>
        <dbReference type="ARBA" id="ARBA00023242"/>
    </source>
</evidence>
<evidence type="ECO:0000256" key="2">
    <source>
        <dbReference type="ARBA" id="ARBA00022618"/>
    </source>
</evidence>
<keyword evidence="4" id="KW-0539">Nucleus</keyword>
<feature type="compositionally biased region" description="Basic and acidic residues" evidence="6">
    <location>
        <begin position="1197"/>
        <end position="1209"/>
    </location>
</feature>
<feature type="compositionally biased region" description="Basic and acidic residues" evidence="6">
    <location>
        <begin position="1257"/>
        <end position="1267"/>
    </location>
</feature>
<organism evidence="7 8">
    <name type="scientific">Nakaseomyces bracarensis</name>
    <dbReference type="NCBI Taxonomy" id="273131"/>
    <lineage>
        <taxon>Eukaryota</taxon>
        <taxon>Fungi</taxon>
        <taxon>Dikarya</taxon>
        <taxon>Ascomycota</taxon>
        <taxon>Saccharomycotina</taxon>
        <taxon>Saccharomycetes</taxon>
        <taxon>Saccharomycetales</taxon>
        <taxon>Saccharomycetaceae</taxon>
        <taxon>Nakaseomyces</taxon>
    </lineage>
</organism>
<dbReference type="InterPro" id="IPR039776">
    <property type="entry name" value="Pds5"/>
</dbReference>
<keyword evidence="3" id="KW-0498">Mitosis</keyword>
<keyword evidence="2" id="KW-0132">Cell division</keyword>
<dbReference type="Proteomes" id="UP001623330">
    <property type="component" value="Unassembled WGS sequence"/>
</dbReference>
<keyword evidence="5" id="KW-0131">Cell cycle</keyword>
<name>A0ABR4NZU7_9SACH</name>
<evidence type="ECO:0000313" key="7">
    <source>
        <dbReference type="EMBL" id="KAL3234510.1"/>
    </source>
</evidence>
<dbReference type="PANTHER" id="PTHR12663">
    <property type="entry name" value="ANDROGEN INDUCED INHIBITOR OF PROLIFERATION AS3 / PDS5-RELATED"/>
    <property type="match status" value="1"/>
</dbReference>